<proteinExistence type="predicted"/>
<dbReference type="RefSeq" id="WP_171473714.1">
    <property type="nucleotide sequence ID" value="NZ_CP053452.2"/>
</dbReference>
<keyword evidence="2" id="KW-1185">Reference proteome</keyword>
<dbReference type="AlphaFoldDB" id="A0A6M5YZB0"/>
<dbReference type="Proteomes" id="UP000503447">
    <property type="component" value="Chromosome"/>
</dbReference>
<evidence type="ECO:0000313" key="1">
    <source>
        <dbReference type="EMBL" id="QJW98563.1"/>
    </source>
</evidence>
<keyword evidence="1" id="KW-0969">Cilium</keyword>
<reference evidence="2" key="1">
    <citation type="submission" date="2020-05" db="EMBL/GenBank/DDBJ databases">
        <title>Frigoriglobus tundricola gen. nov., sp. nov., a psychrotolerant cellulolytic planctomycete of the family Gemmataceae with two divergent copies of 16S rRNA gene.</title>
        <authorList>
            <person name="Kulichevskaya I.S."/>
            <person name="Ivanova A.A."/>
            <person name="Naumoff D.G."/>
            <person name="Beletsky A.V."/>
            <person name="Rijpstra W.I.C."/>
            <person name="Sinninghe Damste J.S."/>
            <person name="Mardanov A.V."/>
            <person name="Ravin N.V."/>
            <person name="Dedysh S.N."/>
        </authorList>
    </citation>
    <scope>NUCLEOTIDE SEQUENCE [LARGE SCALE GENOMIC DNA]</scope>
    <source>
        <strain evidence="2">PL17</strain>
    </source>
</reference>
<name>A0A6M5YZB0_9BACT</name>
<evidence type="ECO:0000313" key="2">
    <source>
        <dbReference type="Proteomes" id="UP000503447"/>
    </source>
</evidence>
<gene>
    <name evidence="1" type="ORF">FTUN_6158</name>
</gene>
<dbReference type="KEGG" id="ftj:FTUN_6158"/>
<keyword evidence="1" id="KW-0966">Cell projection</keyword>
<dbReference type="EMBL" id="CP053452">
    <property type="protein sequence ID" value="QJW98563.1"/>
    <property type="molecule type" value="Genomic_DNA"/>
</dbReference>
<organism evidence="1 2">
    <name type="scientific">Frigoriglobus tundricola</name>
    <dbReference type="NCBI Taxonomy" id="2774151"/>
    <lineage>
        <taxon>Bacteria</taxon>
        <taxon>Pseudomonadati</taxon>
        <taxon>Planctomycetota</taxon>
        <taxon>Planctomycetia</taxon>
        <taxon>Gemmatales</taxon>
        <taxon>Gemmataceae</taxon>
        <taxon>Frigoriglobus</taxon>
    </lineage>
</organism>
<accession>A0A6M5YZB0</accession>
<sequence length="268" mass="28314">MGVATGPGGTVSAATRGGVAVGPYGAVAGRTTVARGPGGTYYASRTTLATTGGAVRTNFGYYNAFTPIWYTRYPGAWFAAGWTAARIWSAPAWGTVSGFCSYPAEPVYYDYGETVVYSGPTVIINGQTEVPAEQYAQQATDLATAGKEAKVEPKGDDFEPLGVFAMVGEGETKATNIFQLSLNKDGVIRGNYYNALTDTTEPVYGAVDGKTQRAAWTVADRKAPVYEAGIANLTKDETPLLVHFSKENAQQFTLVRVEQPEGGAPDGK</sequence>
<protein>
    <submittedName>
        <fullName evidence="1">Flagellar hook-length control protein FliK</fullName>
    </submittedName>
</protein>
<keyword evidence="1" id="KW-0282">Flagellum</keyword>